<dbReference type="Pfam" id="PF13417">
    <property type="entry name" value="GST_N_3"/>
    <property type="match status" value="1"/>
</dbReference>
<reference evidence="2 3" key="1">
    <citation type="journal article" date="2020" name="Microorganisms">
        <title>Osmotic Adaptation and Compatible Solute Biosynthesis of Phototrophic Bacteria as Revealed from Genome Analyses.</title>
        <authorList>
            <person name="Imhoff J.F."/>
            <person name="Rahn T."/>
            <person name="Kunzel S."/>
            <person name="Keller A."/>
            <person name="Neulinger S.C."/>
        </authorList>
    </citation>
    <scope>NUCLEOTIDE SEQUENCE [LARGE SCALE GENOMIC DNA]</scope>
    <source>
        <strain evidence="2 3">DSM 9895</strain>
    </source>
</reference>
<protein>
    <recommendedName>
        <fullName evidence="1">GST N-terminal domain-containing protein</fullName>
    </recommendedName>
</protein>
<dbReference type="SFLD" id="SFLDS00019">
    <property type="entry name" value="Glutathione_Transferase_(cytos"/>
    <property type="match status" value="1"/>
</dbReference>
<dbReference type="PANTHER" id="PTHR43968:SF6">
    <property type="entry name" value="GLUTATHIONE S-TRANSFERASE OMEGA"/>
    <property type="match status" value="1"/>
</dbReference>
<name>A0ABS1D8S3_9PROT</name>
<evidence type="ECO:0000313" key="3">
    <source>
        <dbReference type="Proteomes" id="UP001296873"/>
    </source>
</evidence>
<proteinExistence type="predicted"/>
<dbReference type="InterPro" id="IPR040079">
    <property type="entry name" value="Glutathione_S-Trfase"/>
</dbReference>
<organism evidence="2 3">
    <name type="scientific">Rhodovibrio sodomensis</name>
    <dbReference type="NCBI Taxonomy" id="1088"/>
    <lineage>
        <taxon>Bacteria</taxon>
        <taxon>Pseudomonadati</taxon>
        <taxon>Pseudomonadota</taxon>
        <taxon>Alphaproteobacteria</taxon>
        <taxon>Rhodospirillales</taxon>
        <taxon>Rhodovibrionaceae</taxon>
        <taxon>Rhodovibrio</taxon>
    </lineage>
</organism>
<dbReference type="InterPro" id="IPR004045">
    <property type="entry name" value="Glutathione_S-Trfase_N"/>
</dbReference>
<dbReference type="InterPro" id="IPR036249">
    <property type="entry name" value="Thioredoxin-like_sf"/>
</dbReference>
<sequence length="118" mass="13116">MANPTIHGPNFSTYVRSVRMALEEKGQAYDLNAVNIFAGENQNEGHLARHPWGKVPAFEHDGFDIYETTAILRYIDAAFGGGSLQPDDARGLARMGRLRRRAGCRAVSCLRPRNAWTV</sequence>
<feature type="domain" description="GST N-terminal" evidence="1">
    <location>
        <begin position="2"/>
        <end position="83"/>
    </location>
</feature>
<dbReference type="PANTHER" id="PTHR43968">
    <property type="match status" value="1"/>
</dbReference>
<accession>A0ABS1D8S3</accession>
<keyword evidence="3" id="KW-1185">Reference proteome</keyword>
<dbReference type="SUPFAM" id="SSF52833">
    <property type="entry name" value="Thioredoxin-like"/>
    <property type="match status" value="1"/>
</dbReference>
<gene>
    <name evidence="2" type="ORF">CKO28_01790</name>
</gene>
<dbReference type="RefSeq" id="WP_200338837.1">
    <property type="nucleotide sequence ID" value="NZ_NRRL01000002.1"/>
</dbReference>
<dbReference type="Proteomes" id="UP001296873">
    <property type="component" value="Unassembled WGS sequence"/>
</dbReference>
<comment type="caution">
    <text evidence="2">The sequence shown here is derived from an EMBL/GenBank/DDBJ whole genome shotgun (WGS) entry which is preliminary data.</text>
</comment>
<evidence type="ECO:0000259" key="1">
    <source>
        <dbReference type="PROSITE" id="PS50404"/>
    </source>
</evidence>
<dbReference type="EMBL" id="NRRL01000002">
    <property type="protein sequence ID" value="MBK1666775.1"/>
    <property type="molecule type" value="Genomic_DNA"/>
</dbReference>
<dbReference type="InterPro" id="IPR050983">
    <property type="entry name" value="GST_Omega/HSP26"/>
</dbReference>
<dbReference type="PROSITE" id="PS50404">
    <property type="entry name" value="GST_NTER"/>
    <property type="match status" value="1"/>
</dbReference>
<dbReference type="Gene3D" id="3.40.30.10">
    <property type="entry name" value="Glutaredoxin"/>
    <property type="match status" value="1"/>
</dbReference>
<evidence type="ECO:0000313" key="2">
    <source>
        <dbReference type="EMBL" id="MBK1666775.1"/>
    </source>
</evidence>